<dbReference type="GO" id="GO:0005634">
    <property type="term" value="C:nucleus"/>
    <property type="evidence" value="ECO:0007669"/>
    <property type="project" value="UniProtKB-SubCell"/>
</dbReference>
<dbReference type="PANTHER" id="PTHR45805:SF2">
    <property type="entry name" value="NUCLEAR HORMONE RECEPTOR HR3-RELATED"/>
    <property type="match status" value="1"/>
</dbReference>
<dbReference type="PANTHER" id="PTHR45805">
    <property type="entry name" value="NUCLEAR HORMONE RECEPTOR HR3-RELATED"/>
    <property type="match status" value="1"/>
</dbReference>
<feature type="region of interest" description="Disordered" evidence="12">
    <location>
        <begin position="135"/>
        <end position="171"/>
    </location>
</feature>
<evidence type="ECO:0000256" key="3">
    <source>
        <dbReference type="ARBA" id="ARBA00022723"/>
    </source>
</evidence>
<dbReference type="Proteomes" id="UP000683360">
    <property type="component" value="Unassembled WGS sequence"/>
</dbReference>
<dbReference type="PRINTS" id="PR00546">
    <property type="entry name" value="THYROIDHORMR"/>
</dbReference>
<dbReference type="PRINTS" id="PR00398">
    <property type="entry name" value="STRDHORMONER"/>
</dbReference>
<dbReference type="SUPFAM" id="SSF48508">
    <property type="entry name" value="Nuclear receptor ligand-binding domain"/>
    <property type="match status" value="1"/>
</dbReference>
<dbReference type="PROSITE" id="PS00031">
    <property type="entry name" value="NUCLEAR_REC_DBD_1"/>
    <property type="match status" value="1"/>
</dbReference>
<dbReference type="FunFam" id="3.30.50.10:FF:000003">
    <property type="entry name" value="Nuclear orphan receptor ROR-beta"/>
    <property type="match status" value="1"/>
</dbReference>
<organism evidence="15 16">
    <name type="scientific">Mytilus edulis</name>
    <name type="common">Blue mussel</name>
    <dbReference type="NCBI Taxonomy" id="6550"/>
    <lineage>
        <taxon>Eukaryota</taxon>
        <taxon>Metazoa</taxon>
        <taxon>Spiralia</taxon>
        <taxon>Lophotrochozoa</taxon>
        <taxon>Mollusca</taxon>
        <taxon>Bivalvia</taxon>
        <taxon>Autobranchia</taxon>
        <taxon>Pteriomorphia</taxon>
        <taxon>Mytilida</taxon>
        <taxon>Mytiloidea</taxon>
        <taxon>Mytilidae</taxon>
        <taxon>Mytilinae</taxon>
        <taxon>Mytilus</taxon>
    </lineage>
</organism>
<evidence type="ECO:0000256" key="6">
    <source>
        <dbReference type="ARBA" id="ARBA00023015"/>
    </source>
</evidence>
<dbReference type="PRINTS" id="PR00047">
    <property type="entry name" value="STROIDFINGER"/>
</dbReference>
<keyword evidence="5 11" id="KW-0862">Zinc</keyword>
<dbReference type="InterPro" id="IPR035500">
    <property type="entry name" value="NHR-like_dom_sf"/>
</dbReference>
<dbReference type="InterPro" id="IPR044101">
    <property type="entry name" value="NR_DBD_ROR"/>
</dbReference>
<evidence type="ECO:0000256" key="12">
    <source>
        <dbReference type="SAM" id="MobiDB-lite"/>
    </source>
</evidence>
<dbReference type="GO" id="GO:0008270">
    <property type="term" value="F:zinc ion binding"/>
    <property type="evidence" value="ECO:0007669"/>
    <property type="project" value="UniProtKB-KW"/>
</dbReference>
<dbReference type="InterPro" id="IPR013088">
    <property type="entry name" value="Znf_NHR/GATA"/>
</dbReference>
<evidence type="ECO:0000256" key="7">
    <source>
        <dbReference type="ARBA" id="ARBA00023125"/>
    </source>
</evidence>
<evidence type="ECO:0000256" key="11">
    <source>
        <dbReference type="RuleBase" id="RU004334"/>
    </source>
</evidence>
<dbReference type="Pfam" id="PF00104">
    <property type="entry name" value="Hormone_recep"/>
    <property type="match status" value="1"/>
</dbReference>
<keyword evidence="4 11" id="KW-0863">Zinc-finger</keyword>
<keyword evidence="16" id="KW-1185">Reference proteome</keyword>
<feature type="compositionally biased region" description="Polar residues" evidence="12">
    <location>
        <begin position="1"/>
        <end position="37"/>
    </location>
</feature>
<feature type="region of interest" description="Disordered" evidence="12">
    <location>
        <begin position="1"/>
        <end position="40"/>
    </location>
</feature>
<dbReference type="Gene3D" id="1.10.565.10">
    <property type="entry name" value="Retinoid X Receptor"/>
    <property type="match status" value="1"/>
</dbReference>
<keyword evidence="8 11" id="KW-0804">Transcription</keyword>
<evidence type="ECO:0000313" key="16">
    <source>
        <dbReference type="Proteomes" id="UP000683360"/>
    </source>
</evidence>
<evidence type="ECO:0000256" key="4">
    <source>
        <dbReference type="ARBA" id="ARBA00022771"/>
    </source>
</evidence>
<dbReference type="SMART" id="SM00430">
    <property type="entry name" value="HOLI"/>
    <property type="match status" value="1"/>
</dbReference>
<sequence length="626" mass="69837">MSTIMKENSSFPKSEPNQNVSYSMEQGENQSTSQTFSMAKPENVSAAFESIKDNATFQLGGLRDGISAQMLQQLTPEQQQMLIAEAVSKAMGSNTENMKDNGNFQLLVSREQSELLLQQAASQISPQYTDAEMVSKASDLKESLSHQQSGAGDQSGQLHIQLPSPTTGFNLKNDVKSFVDSSSPRKPHENMKAQIEVIPCKVCGDKSSGVHYGVITCEGCKGFFRRSQAGPVNYQCPRNRNCVIDRVNRNRCQFCRLQKCLALGMSRDAVKFGRMSKKQREKVEDEANYVKQNRLNGYDPTSPTGMVSPNNNSQFTSPAFPEPQQQQQNFVYTSNGYTYALQSPMSPETPVSPGDPPAYPTTPTTAPHPVALLRAIDLMDSSTFSKAVLDAHLRTCLYSADQIDLLKSNLPSTETINTYKNMSHKQLWMEVAEKITIAVQQIIEFAKMIPGFMDLSQDDQIMLLKAGSFELALIRCCRVYDSSKNSVVFGNTILPLEVFDAFNDEETHLRDSIFELVKTLLAFNLNESEIALYSALILIRPDRPGLKELVDIQKLYEKILSSLKGEIVKTHADNQDVLNKLMQIAWTLRNLSAQHIVLLNKFKMSAPDMEFPPLHKELFSVEGLDS</sequence>
<dbReference type="AlphaFoldDB" id="A0A8S3UTK4"/>
<comment type="caution">
    <text evidence="15">The sequence shown here is derived from an EMBL/GenBank/DDBJ whole genome shotgun (WGS) entry which is preliminary data.</text>
</comment>
<name>A0A8S3UTK4_MYTED</name>
<keyword evidence="3 11" id="KW-0479">Metal-binding</keyword>
<feature type="domain" description="Nuclear receptor" evidence="13">
    <location>
        <begin position="197"/>
        <end position="272"/>
    </location>
</feature>
<dbReference type="InterPro" id="IPR000536">
    <property type="entry name" value="Nucl_hrmn_rcpt_lig-bd"/>
</dbReference>
<keyword evidence="7 11" id="KW-0238">DNA-binding</keyword>
<dbReference type="SMART" id="SM00399">
    <property type="entry name" value="ZnF_C4"/>
    <property type="match status" value="1"/>
</dbReference>
<reference evidence="15" key="1">
    <citation type="submission" date="2021-03" db="EMBL/GenBank/DDBJ databases">
        <authorList>
            <person name="Bekaert M."/>
        </authorList>
    </citation>
    <scope>NUCLEOTIDE SEQUENCE</scope>
</reference>
<dbReference type="Gene3D" id="3.30.50.10">
    <property type="entry name" value="Erythroid Transcription Factor GATA-1, subunit A"/>
    <property type="match status" value="1"/>
</dbReference>
<dbReference type="PROSITE" id="PS51030">
    <property type="entry name" value="NUCLEAR_REC_DBD_2"/>
    <property type="match status" value="1"/>
</dbReference>
<evidence type="ECO:0000256" key="9">
    <source>
        <dbReference type="ARBA" id="ARBA00023170"/>
    </source>
</evidence>
<dbReference type="EMBL" id="CAJPWZ010002737">
    <property type="protein sequence ID" value="CAG2244459.1"/>
    <property type="molecule type" value="Genomic_DNA"/>
</dbReference>
<evidence type="ECO:0000259" key="13">
    <source>
        <dbReference type="PROSITE" id="PS51030"/>
    </source>
</evidence>
<dbReference type="InterPro" id="IPR001728">
    <property type="entry name" value="ThyrH_rcpt"/>
</dbReference>
<dbReference type="Pfam" id="PF00105">
    <property type="entry name" value="zf-C4"/>
    <property type="match status" value="1"/>
</dbReference>
<keyword evidence="10 11" id="KW-0539">Nucleus</keyword>
<gene>
    <name evidence="15" type="ORF">MEDL_56465</name>
</gene>
<dbReference type="PROSITE" id="PS51843">
    <property type="entry name" value="NR_LBD"/>
    <property type="match status" value="1"/>
</dbReference>
<dbReference type="GO" id="GO:0000978">
    <property type="term" value="F:RNA polymerase II cis-regulatory region sequence-specific DNA binding"/>
    <property type="evidence" value="ECO:0007669"/>
    <property type="project" value="TreeGrafter"/>
</dbReference>
<protein>
    <submittedName>
        <fullName evidence="15">NR1F4</fullName>
    </submittedName>
</protein>
<feature type="domain" description="NR LBD" evidence="14">
    <location>
        <begin position="380"/>
        <end position="621"/>
    </location>
</feature>
<feature type="compositionally biased region" description="Polar residues" evidence="12">
    <location>
        <begin position="145"/>
        <end position="170"/>
    </location>
</feature>
<evidence type="ECO:0000256" key="1">
    <source>
        <dbReference type="ARBA" id="ARBA00004123"/>
    </source>
</evidence>
<comment type="subcellular location">
    <subcellularLocation>
        <location evidence="1 11">Nucleus</location>
    </subcellularLocation>
</comment>
<evidence type="ECO:0000259" key="14">
    <source>
        <dbReference type="PROSITE" id="PS51843"/>
    </source>
</evidence>
<dbReference type="InterPro" id="IPR001723">
    <property type="entry name" value="Nuclear_hrmn_rcpt"/>
</dbReference>
<dbReference type="InterPro" id="IPR001628">
    <property type="entry name" value="Znf_hrmn_rcpt"/>
</dbReference>
<evidence type="ECO:0000313" key="15">
    <source>
        <dbReference type="EMBL" id="CAG2244459.1"/>
    </source>
</evidence>
<keyword evidence="9 11" id="KW-0675">Receptor</keyword>
<dbReference type="OrthoDB" id="5771769at2759"/>
<dbReference type="GO" id="GO:0004879">
    <property type="term" value="F:nuclear receptor activity"/>
    <property type="evidence" value="ECO:0007669"/>
    <property type="project" value="InterPro"/>
</dbReference>
<evidence type="ECO:0000256" key="5">
    <source>
        <dbReference type="ARBA" id="ARBA00022833"/>
    </source>
</evidence>
<evidence type="ECO:0000256" key="2">
    <source>
        <dbReference type="ARBA" id="ARBA00008092"/>
    </source>
</evidence>
<proteinExistence type="inferred from homology"/>
<dbReference type="CDD" id="cd06968">
    <property type="entry name" value="NR_DBD_ROR"/>
    <property type="match status" value="1"/>
</dbReference>
<keyword evidence="6 11" id="KW-0805">Transcription regulation</keyword>
<accession>A0A8S3UTK4</accession>
<comment type="similarity">
    <text evidence="2">Belongs to the nuclear hormone receptor family. NR1 subfamily.</text>
</comment>
<dbReference type="SUPFAM" id="SSF57716">
    <property type="entry name" value="Glucocorticoid receptor-like (DNA-binding domain)"/>
    <property type="match status" value="1"/>
</dbReference>
<evidence type="ECO:0000256" key="8">
    <source>
        <dbReference type="ARBA" id="ARBA00023163"/>
    </source>
</evidence>
<evidence type="ECO:0000256" key="10">
    <source>
        <dbReference type="ARBA" id="ARBA00023242"/>
    </source>
</evidence>